<name>A0A2H1FEF9_9ARCH</name>
<dbReference type="RefSeq" id="WP_255408345.1">
    <property type="nucleotide sequence ID" value="NZ_LT841358.1"/>
</dbReference>
<dbReference type="Proteomes" id="UP000230607">
    <property type="component" value="Chromosome 1"/>
</dbReference>
<evidence type="ECO:0000256" key="1">
    <source>
        <dbReference type="SAM" id="MobiDB-lite"/>
    </source>
</evidence>
<dbReference type="AlphaFoldDB" id="A0A2H1FEF9"/>
<feature type="region of interest" description="Disordered" evidence="1">
    <location>
        <begin position="1"/>
        <end position="24"/>
    </location>
</feature>
<organism evidence="2 3">
    <name type="scientific">Candidatus Nitrosotalea okcheonensis</name>
    <dbReference type="NCBI Taxonomy" id="1903276"/>
    <lineage>
        <taxon>Archaea</taxon>
        <taxon>Nitrososphaerota</taxon>
        <taxon>Nitrososphaeria</taxon>
        <taxon>Nitrosotaleales</taxon>
        <taxon>Nitrosotaleaceae</taxon>
        <taxon>Nitrosotalea</taxon>
    </lineage>
</organism>
<reference evidence="3" key="1">
    <citation type="submission" date="2017-03" db="EMBL/GenBank/DDBJ databases">
        <authorList>
            <person name="Herbold C."/>
        </authorList>
    </citation>
    <scope>NUCLEOTIDE SEQUENCE [LARGE SCALE GENOMIC DNA]</scope>
</reference>
<protein>
    <submittedName>
        <fullName evidence="2">Uncharacterized protein</fullName>
    </submittedName>
</protein>
<evidence type="ECO:0000313" key="3">
    <source>
        <dbReference type="Proteomes" id="UP000230607"/>
    </source>
</evidence>
<keyword evidence="3" id="KW-1185">Reference proteome</keyword>
<sequence>MGQHVQQGGIQALESKKLGPKHPHFIPKKIELKIVRLKQKHPS</sequence>
<accession>A0A2H1FEF9</accession>
<evidence type="ECO:0000313" key="2">
    <source>
        <dbReference type="EMBL" id="SMH71144.1"/>
    </source>
</evidence>
<proteinExistence type="predicted"/>
<gene>
    <name evidence="2" type="ORF">NCS_10951</name>
</gene>
<dbReference type="EMBL" id="LT841358">
    <property type="protein sequence ID" value="SMH71144.1"/>
    <property type="molecule type" value="Genomic_DNA"/>
</dbReference>